<reference evidence="6" key="3">
    <citation type="submission" date="2018-07" db="EMBL/GenBank/DDBJ databases">
        <authorList>
            <person name="Quirk P.G."/>
            <person name="Krulwich T.A."/>
        </authorList>
    </citation>
    <scope>NUCLEOTIDE SEQUENCE</scope>
    <source>
        <strain evidence="6">CCRI-19302</strain>
    </source>
</reference>
<dbReference type="SUPFAM" id="SSF51735">
    <property type="entry name" value="NAD(P)-binding Rossmann-fold domains"/>
    <property type="match status" value="1"/>
</dbReference>
<dbReference type="InterPro" id="IPR051317">
    <property type="entry name" value="Gfo/Idh/MocA_oxidoreduct"/>
</dbReference>
<comment type="similarity">
    <text evidence="1">Belongs to the Gfo/Idh/MocA family.</text>
</comment>
<dbReference type="OrthoDB" id="6183734at2"/>
<dbReference type="InterPro" id="IPR000683">
    <property type="entry name" value="Gfo/Idh/MocA-like_OxRdtase_N"/>
</dbReference>
<dbReference type="Gene3D" id="3.40.50.720">
    <property type="entry name" value="NAD(P)-binding Rossmann-like Domain"/>
    <property type="match status" value="1"/>
</dbReference>
<dbReference type="InterPro" id="IPR036291">
    <property type="entry name" value="NAD(P)-bd_dom_sf"/>
</dbReference>
<dbReference type="EMBL" id="QICS01000011">
    <property type="protein sequence ID" value="PXV86852.1"/>
    <property type="molecule type" value="Genomic_DNA"/>
</dbReference>
<keyword evidence="2" id="KW-0560">Oxidoreductase</keyword>
<gene>
    <name evidence="5" type="ORF">C8E03_11152</name>
    <name evidence="6" type="ORF">CG710_013485</name>
</gene>
<dbReference type="GO" id="GO:0000166">
    <property type="term" value="F:nucleotide binding"/>
    <property type="evidence" value="ECO:0007669"/>
    <property type="project" value="InterPro"/>
</dbReference>
<sequence length="372" mass="42673">MNDIKRELEMATLPTLPRRKDYKIGIIGAGFIVRNCHLVAYKKAGFYPYAISSLSLEQSNEVASLHQLEKVYEDWHALVDDESIEIIDIAVPPHAQLEIVEYICSKKHIKGILCQKPIAMSVKEAKKIVELGKEAQIPIAVNSNMRYDQSMRALKYILDKKLIGKPVIASIDMRAIPDWQAFLKDYHKLEIYAMAVHHIDVFRYLFGDPQKITAVCRTDPRTKFEHTDGIVQYTYQYEDGLMATSLDDVWAWPEEPCKKHNYINWRVEGTEGFAEGDIGWHKRAPEFCGSTLRLTCKAYPDQWIEPKWDTQWFPDAFVGTMANLLCAVENKTDPEISAEDNVKTLACVEACYQSIEDEKTVYLSNVLNEEVQ</sequence>
<keyword evidence="7" id="KW-1185">Reference proteome</keyword>
<evidence type="ECO:0000313" key="8">
    <source>
        <dbReference type="Proteomes" id="UP000247523"/>
    </source>
</evidence>
<proteinExistence type="inferred from homology"/>
<evidence type="ECO:0000313" key="7">
    <source>
        <dbReference type="Proteomes" id="UP000216411"/>
    </source>
</evidence>
<dbReference type="GO" id="GO:0016491">
    <property type="term" value="F:oxidoreductase activity"/>
    <property type="evidence" value="ECO:0007669"/>
    <property type="project" value="UniProtKB-KW"/>
</dbReference>
<reference evidence="5 8" key="2">
    <citation type="submission" date="2018-05" db="EMBL/GenBank/DDBJ databases">
        <title>Genomic Encyclopedia of Type Strains, Phase IV (KMG-IV): sequencing the most valuable type-strain genomes for metagenomic binning, comparative biology and taxonomic classification.</title>
        <authorList>
            <person name="Goeker M."/>
        </authorList>
    </citation>
    <scope>NUCLEOTIDE SEQUENCE [LARGE SCALE GENOMIC DNA]</scope>
    <source>
        <strain evidence="5 8">DSM 28816</strain>
    </source>
</reference>
<evidence type="ECO:0000256" key="1">
    <source>
        <dbReference type="ARBA" id="ARBA00010928"/>
    </source>
</evidence>
<evidence type="ECO:0000259" key="4">
    <source>
        <dbReference type="Pfam" id="PF02894"/>
    </source>
</evidence>
<reference evidence="6 7" key="1">
    <citation type="journal article" date="2017" name="Genome Announc.">
        <title>Draft Genome Sequence of a Sporulating and Motile Strain of Lachnotalea glycerini Isolated from Water in Quebec City, Canada.</title>
        <authorList>
            <person name="Maheux A.F."/>
            <person name="Boudreau D.K."/>
            <person name="Berube E."/>
            <person name="Boissinot M."/>
            <person name="Raymond F."/>
            <person name="Brodeur S."/>
            <person name="Corbeil J."/>
            <person name="Isabel S."/>
            <person name="Omar R.F."/>
            <person name="Bergeron M.G."/>
        </authorList>
    </citation>
    <scope>NUCLEOTIDE SEQUENCE [LARGE SCALE GENOMIC DNA]</scope>
    <source>
        <strain evidence="6 7">CCRI-19302</strain>
    </source>
</reference>
<protein>
    <submittedName>
        <fullName evidence="6">Gfo/Idh/MocA family oxidoreductase</fullName>
    </submittedName>
    <submittedName>
        <fullName evidence="5">Putative dehydrogenase</fullName>
    </submittedName>
</protein>
<dbReference type="RefSeq" id="WP_094378374.1">
    <property type="nucleotide sequence ID" value="NZ_NOKA02000031.1"/>
</dbReference>
<dbReference type="EMBL" id="NOKA02000031">
    <property type="protein sequence ID" value="RDY30652.1"/>
    <property type="molecule type" value="Genomic_DNA"/>
</dbReference>
<name>A0A255I8T4_9FIRM</name>
<feature type="domain" description="Gfo/Idh/MocA-like oxidoreductase N-terminal" evidence="3">
    <location>
        <begin position="23"/>
        <end position="142"/>
    </location>
</feature>
<dbReference type="PANTHER" id="PTHR43708:SF5">
    <property type="entry name" value="CONSERVED EXPRESSED OXIDOREDUCTASE (EUROFUNG)-RELATED"/>
    <property type="match status" value="1"/>
</dbReference>
<evidence type="ECO:0000313" key="6">
    <source>
        <dbReference type="EMBL" id="RDY30652.1"/>
    </source>
</evidence>
<feature type="domain" description="Gfo/Idh/MocA-like oxidoreductase C-terminal" evidence="4">
    <location>
        <begin position="192"/>
        <end position="361"/>
    </location>
</feature>
<comment type="caution">
    <text evidence="5">The sequence shown here is derived from an EMBL/GenBank/DDBJ whole genome shotgun (WGS) entry which is preliminary data.</text>
</comment>
<dbReference type="InterPro" id="IPR004104">
    <property type="entry name" value="Gfo/Idh/MocA-like_OxRdtase_C"/>
</dbReference>
<accession>A0A255I8T4</accession>
<dbReference type="Pfam" id="PF01408">
    <property type="entry name" value="GFO_IDH_MocA"/>
    <property type="match status" value="1"/>
</dbReference>
<dbReference type="Proteomes" id="UP000247523">
    <property type="component" value="Unassembled WGS sequence"/>
</dbReference>
<dbReference type="AlphaFoldDB" id="A0A255I8T4"/>
<dbReference type="Pfam" id="PF02894">
    <property type="entry name" value="GFO_IDH_MocA_C"/>
    <property type="match status" value="1"/>
</dbReference>
<dbReference type="Proteomes" id="UP000216411">
    <property type="component" value="Unassembled WGS sequence"/>
</dbReference>
<dbReference type="PANTHER" id="PTHR43708">
    <property type="entry name" value="CONSERVED EXPRESSED OXIDOREDUCTASE (EUROFUNG)"/>
    <property type="match status" value="1"/>
</dbReference>
<evidence type="ECO:0000313" key="5">
    <source>
        <dbReference type="EMBL" id="PXV86852.1"/>
    </source>
</evidence>
<evidence type="ECO:0000259" key="3">
    <source>
        <dbReference type="Pfam" id="PF01408"/>
    </source>
</evidence>
<dbReference type="SUPFAM" id="SSF55347">
    <property type="entry name" value="Glyceraldehyde-3-phosphate dehydrogenase-like, C-terminal domain"/>
    <property type="match status" value="1"/>
</dbReference>
<organism evidence="5 8">
    <name type="scientific">Lachnotalea glycerini</name>
    <dbReference type="NCBI Taxonomy" id="1763509"/>
    <lineage>
        <taxon>Bacteria</taxon>
        <taxon>Bacillati</taxon>
        <taxon>Bacillota</taxon>
        <taxon>Clostridia</taxon>
        <taxon>Lachnospirales</taxon>
        <taxon>Lachnospiraceae</taxon>
        <taxon>Lachnotalea</taxon>
    </lineage>
</organism>
<dbReference type="Gene3D" id="3.30.360.10">
    <property type="entry name" value="Dihydrodipicolinate Reductase, domain 2"/>
    <property type="match status" value="1"/>
</dbReference>
<evidence type="ECO:0000256" key="2">
    <source>
        <dbReference type="ARBA" id="ARBA00023002"/>
    </source>
</evidence>